<accession>A0ABP8PYU5</accession>
<protein>
    <recommendedName>
        <fullName evidence="4">Secretion system C-terminal sorting domain-containing protein</fullName>
    </recommendedName>
</protein>
<organism evidence="2 3">
    <name type="scientific">Hymenobacter ginsengisoli</name>
    <dbReference type="NCBI Taxonomy" id="1051626"/>
    <lineage>
        <taxon>Bacteria</taxon>
        <taxon>Pseudomonadati</taxon>
        <taxon>Bacteroidota</taxon>
        <taxon>Cytophagia</taxon>
        <taxon>Cytophagales</taxon>
        <taxon>Hymenobacteraceae</taxon>
        <taxon>Hymenobacter</taxon>
    </lineage>
</organism>
<feature type="chain" id="PRO_5047005538" description="Secretion system C-terminal sorting domain-containing protein" evidence="1">
    <location>
        <begin position="18"/>
        <end position="1039"/>
    </location>
</feature>
<feature type="signal peptide" evidence="1">
    <location>
        <begin position="1"/>
        <end position="17"/>
    </location>
</feature>
<evidence type="ECO:0008006" key="4">
    <source>
        <dbReference type="Google" id="ProtNLM"/>
    </source>
</evidence>
<dbReference type="Proteomes" id="UP001501243">
    <property type="component" value="Unassembled WGS sequence"/>
</dbReference>
<dbReference type="EMBL" id="BAABGQ010000003">
    <property type="protein sequence ID" value="GAA4494807.1"/>
    <property type="molecule type" value="Genomic_DNA"/>
</dbReference>
<comment type="caution">
    <text evidence="2">The sequence shown here is derived from an EMBL/GenBank/DDBJ whole genome shotgun (WGS) entry which is preliminary data.</text>
</comment>
<gene>
    <name evidence="2" type="ORF">GCM10023172_05550</name>
</gene>
<dbReference type="NCBIfam" id="TIGR04183">
    <property type="entry name" value="Por_Secre_tail"/>
    <property type="match status" value="1"/>
</dbReference>
<keyword evidence="3" id="KW-1185">Reference proteome</keyword>
<dbReference type="Pfam" id="PF13573">
    <property type="entry name" value="SprB"/>
    <property type="match status" value="4"/>
</dbReference>
<sequence>MLATLFLTLLSALPSQAQNKIADFAQYANTKAEWTFGILNQQNSSYYEGTSSLQRITLVGLAAGSQQHTLNFKVLAVKGSVHAYDFLTSYEQAIADYQTVTGTPLASTSGAVLASLEHIGTPADATMIQTMYTSGVSAGAQPLASAYSSVATHDVADKVATYDGGSTTKRQVMIYGMPGTTVSGASLTMTGYTPQGASDYYANYTLTWTSSSPNILILLAGHLAVSGNDGTDTNSAYPQGLGASFISGGPYHFKLLDLDGSPAGGGNKGERDNQIMTVRRRDCTLALGTITHDNVKCYGDATGTIMASYMGAATGTISYTLVRTLDASGAEVNQSISQTGPNFTGLLAGTYALSVTDGRCSDATGIEITQPTAPLSLTVTPGNVACFGDATGSLTVATTTGGTAPYQYALSATGPFADATVFSQLPVGNYTVYVRDANNCISSAPATITQPHAALGLTITPTNVNCNGSSTGSILAQGTEGTAPYQYALSSTTGAIPAPGDYKAANNTNGSYIFSSLPAGTTYTVYVLDANGCASSKPATITQPDALSLTVTPTNVNCFGDATGSLAVTTTKGGTGAYHYTISPVAGVYNATTHQFTGLAAGDYRIKVTDDNGCEANSSLLTIIQPLARLTATSATTAASCSDGKANTDGTATITPSGGTAPYGFSLTGTVDNNSPQSATSYTFTGLKAGDYSATVVDKNGCQFPIAFTIKQDNCYVRYCSLTQGGWSNTGKLCNSTEVRASLLGRLLSTPLVIGNPASAGNNIFFTGPTDVSCLQGHMPAGGTAGWLNVTGSQSCAKIPVSILKFNRFNNILVGQTITLALNIRLNADQNHTDLGALQLKDLGKVYASNCTTVDLSGSSVTIGGVSLSGLGLANTATVQNLLDLANQALGSDPKTGPAYNYAAINQAVTTVNEAFDNCRWLEVVPTQFNTPQVNSATATALTTDDNGRSAAFVVEALQAYPNPLSSQAIASFALADAQAYSLDVYDPLGRLVQHVHTGQAESGRRYSFEVGGGLAEGLYLLRLSAGKSSQLLRLVVQH</sequence>
<name>A0ABP8PYU5_9BACT</name>
<proteinExistence type="predicted"/>
<evidence type="ECO:0000313" key="2">
    <source>
        <dbReference type="EMBL" id="GAA4494807.1"/>
    </source>
</evidence>
<keyword evidence="1" id="KW-0732">Signal</keyword>
<dbReference type="InterPro" id="IPR025667">
    <property type="entry name" value="SprB_repeat"/>
</dbReference>
<evidence type="ECO:0000313" key="3">
    <source>
        <dbReference type="Proteomes" id="UP001501243"/>
    </source>
</evidence>
<reference evidence="3" key="1">
    <citation type="journal article" date="2019" name="Int. J. Syst. Evol. Microbiol.">
        <title>The Global Catalogue of Microorganisms (GCM) 10K type strain sequencing project: providing services to taxonomists for standard genome sequencing and annotation.</title>
        <authorList>
            <consortium name="The Broad Institute Genomics Platform"/>
            <consortium name="The Broad Institute Genome Sequencing Center for Infectious Disease"/>
            <person name="Wu L."/>
            <person name="Ma J."/>
        </authorList>
    </citation>
    <scope>NUCLEOTIDE SEQUENCE [LARGE SCALE GENOMIC DNA]</scope>
    <source>
        <strain evidence="3">JCM 17841</strain>
    </source>
</reference>
<dbReference type="InterPro" id="IPR026444">
    <property type="entry name" value="Secre_tail"/>
</dbReference>
<evidence type="ECO:0000256" key="1">
    <source>
        <dbReference type="SAM" id="SignalP"/>
    </source>
</evidence>